<proteinExistence type="inferred from homology"/>
<dbReference type="AlphaFoldDB" id="A0A542ZWP3"/>
<evidence type="ECO:0000256" key="5">
    <source>
        <dbReference type="ARBA" id="ARBA00022618"/>
    </source>
</evidence>
<keyword evidence="11" id="KW-1185">Reference proteome</keyword>
<dbReference type="InterPro" id="IPR007793">
    <property type="entry name" value="DivIVA_fam"/>
</dbReference>
<evidence type="ECO:0000256" key="2">
    <source>
        <dbReference type="ARBA" id="ARBA00009008"/>
    </source>
</evidence>
<evidence type="ECO:0000256" key="1">
    <source>
        <dbReference type="ARBA" id="ARBA00004496"/>
    </source>
</evidence>
<evidence type="ECO:0000256" key="8">
    <source>
        <dbReference type="ARBA" id="ARBA00031737"/>
    </source>
</evidence>
<keyword evidence="4" id="KW-0963">Cytoplasm</keyword>
<dbReference type="OrthoDB" id="9815492at2"/>
<keyword evidence="7" id="KW-0131">Cell cycle</keyword>
<organism evidence="10 11">
    <name type="scientific">Rarobacter faecitabidus</name>
    <dbReference type="NCBI Taxonomy" id="13243"/>
    <lineage>
        <taxon>Bacteria</taxon>
        <taxon>Bacillati</taxon>
        <taxon>Actinomycetota</taxon>
        <taxon>Actinomycetes</taxon>
        <taxon>Micrococcales</taxon>
        <taxon>Rarobacteraceae</taxon>
        <taxon>Rarobacter</taxon>
    </lineage>
</organism>
<dbReference type="PANTHER" id="PTHR35794:SF2">
    <property type="entry name" value="CELL DIVISION PROTEIN DIVIVA"/>
    <property type="match status" value="1"/>
</dbReference>
<dbReference type="Pfam" id="PF05103">
    <property type="entry name" value="DivIVA"/>
    <property type="match status" value="1"/>
</dbReference>
<dbReference type="RefSeq" id="WP_142119664.1">
    <property type="nucleotide sequence ID" value="NZ_BAAASV010000001.1"/>
</dbReference>
<evidence type="ECO:0000256" key="3">
    <source>
        <dbReference type="ARBA" id="ARBA00018787"/>
    </source>
</evidence>
<sequence>MELLTPEDVLNKTFQTTKFRDGYDVEEVDDFLDLVLGTLRDLYAENEQLKAQAGSAPAAPDNSEQIAALEAELAAAREQAATAAARASEVEASAISADALNSAQGEADALRGELESLRSELASKEQELADKAAALDAATAATPVAEPEAAAGIISLAQQLHDDHVRQGQDEAARLVAEANSDAARIVGEAQSKSAQILSDLERDRGVLEGKIEDLKAFERDYRGRLESSLNGFLSQLQNGRTPGASA</sequence>
<gene>
    <name evidence="10" type="ORF">FB461_1119</name>
</gene>
<reference evidence="10 11" key="1">
    <citation type="submission" date="2019-06" db="EMBL/GenBank/DDBJ databases">
        <title>Sequencing the genomes of 1000 actinobacteria strains.</title>
        <authorList>
            <person name="Klenk H.-P."/>
        </authorList>
    </citation>
    <scope>NUCLEOTIDE SEQUENCE [LARGE SCALE GENOMIC DNA]</scope>
    <source>
        <strain evidence="10 11">DSM 4813</strain>
    </source>
</reference>
<accession>A0A542ZWP3</accession>
<dbReference type="EMBL" id="VFOS01000001">
    <property type="protein sequence ID" value="TQL64610.1"/>
    <property type="molecule type" value="Genomic_DNA"/>
</dbReference>
<dbReference type="Proteomes" id="UP000315389">
    <property type="component" value="Unassembled WGS sequence"/>
</dbReference>
<evidence type="ECO:0000256" key="6">
    <source>
        <dbReference type="ARBA" id="ARBA00023054"/>
    </source>
</evidence>
<comment type="caution">
    <text evidence="10">The sequence shown here is derived from an EMBL/GenBank/DDBJ whole genome shotgun (WGS) entry which is preliminary data.</text>
</comment>
<comment type="subcellular location">
    <subcellularLocation>
        <location evidence="1">Cytoplasm</location>
    </subcellularLocation>
</comment>
<dbReference type="NCBIfam" id="TIGR03544">
    <property type="entry name" value="DivI1A_domain"/>
    <property type="match status" value="1"/>
</dbReference>
<evidence type="ECO:0000313" key="10">
    <source>
        <dbReference type="EMBL" id="TQL64610.1"/>
    </source>
</evidence>
<evidence type="ECO:0000256" key="7">
    <source>
        <dbReference type="ARBA" id="ARBA00023306"/>
    </source>
</evidence>
<protein>
    <recommendedName>
        <fullName evidence="3">Cell wall synthesis protein Wag31</fullName>
    </recommendedName>
    <alternativeName>
        <fullName evidence="8">Antigen 84</fullName>
    </alternativeName>
</protein>
<dbReference type="GO" id="GO:0005737">
    <property type="term" value="C:cytoplasm"/>
    <property type="evidence" value="ECO:0007669"/>
    <property type="project" value="UniProtKB-SubCell"/>
</dbReference>
<keyword evidence="6 9" id="KW-0175">Coiled coil</keyword>
<dbReference type="PANTHER" id="PTHR35794">
    <property type="entry name" value="CELL DIVISION PROTEIN DIVIVA"/>
    <property type="match status" value="1"/>
</dbReference>
<evidence type="ECO:0000313" key="11">
    <source>
        <dbReference type="Proteomes" id="UP000315389"/>
    </source>
</evidence>
<comment type="similarity">
    <text evidence="2">Belongs to the DivIVA family.</text>
</comment>
<dbReference type="InterPro" id="IPR019933">
    <property type="entry name" value="DivIVA_domain"/>
</dbReference>
<dbReference type="GO" id="GO:0051301">
    <property type="term" value="P:cell division"/>
    <property type="evidence" value="ECO:0007669"/>
    <property type="project" value="UniProtKB-KW"/>
</dbReference>
<keyword evidence="5" id="KW-0132">Cell division</keyword>
<feature type="coiled-coil region" evidence="9">
    <location>
        <begin position="59"/>
        <end position="141"/>
    </location>
</feature>
<dbReference type="Gene3D" id="6.10.250.660">
    <property type="match status" value="1"/>
</dbReference>
<name>A0A542ZWP3_RARFA</name>
<evidence type="ECO:0000256" key="4">
    <source>
        <dbReference type="ARBA" id="ARBA00022490"/>
    </source>
</evidence>
<evidence type="ECO:0000256" key="9">
    <source>
        <dbReference type="SAM" id="Coils"/>
    </source>
</evidence>